<evidence type="ECO:0000313" key="4">
    <source>
        <dbReference type="Proteomes" id="UP000232122"/>
    </source>
</evidence>
<dbReference type="OrthoDB" id="9773828at2"/>
<dbReference type="AlphaFoldDB" id="A0A2N0BCS6"/>
<dbReference type="InterPro" id="IPR036812">
    <property type="entry name" value="NAD(P)_OxRdtase_dom_sf"/>
</dbReference>
<dbReference type="InterPro" id="IPR050523">
    <property type="entry name" value="AKR_Detox_Biosynth"/>
</dbReference>
<reference evidence="3" key="1">
    <citation type="submission" date="2017-07" db="EMBL/GenBank/DDBJ databases">
        <title>Leptospira spp. isolated from tropical soils.</title>
        <authorList>
            <person name="Thibeaux R."/>
            <person name="Iraola G."/>
            <person name="Ferres I."/>
            <person name="Bierque E."/>
            <person name="Girault D."/>
            <person name="Soupe-Gilbert M.-E."/>
            <person name="Picardeau M."/>
            <person name="Goarant C."/>
        </authorList>
    </citation>
    <scope>NUCLEOTIDE SEQUENCE [LARGE SCALE GENOMIC DNA]</scope>
    <source>
        <strain evidence="3">ATI7-C-A5</strain>
    </source>
</reference>
<keyword evidence="4" id="KW-1185">Reference proteome</keyword>
<dbReference type="Gene3D" id="3.20.20.100">
    <property type="entry name" value="NADP-dependent oxidoreductase domain"/>
    <property type="match status" value="1"/>
</dbReference>
<proteinExistence type="predicted"/>
<dbReference type="Pfam" id="PF00248">
    <property type="entry name" value="Aldo_ket_red"/>
    <property type="match status" value="1"/>
</dbReference>
<organism evidence="3">
    <name type="scientific">Leptospira ellisii</name>
    <dbReference type="NCBI Taxonomy" id="2023197"/>
    <lineage>
        <taxon>Bacteria</taxon>
        <taxon>Pseudomonadati</taxon>
        <taxon>Spirochaetota</taxon>
        <taxon>Spirochaetia</taxon>
        <taxon>Leptospirales</taxon>
        <taxon>Leptospiraceae</taxon>
        <taxon>Leptospira</taxon>
    </lineage>
</organism>
<comment type="caution">
    <text evidence="3">The sequence shown here is derived from an EMBL/GenBank/DDBJ whole genome shotgun (WGS) entry which is preliminary data.</text>
</comment>
<accession>A0A2N0BCS6</accession>
<evidence type="ECO:0000259" key="1">
    <source>
        <dbReference type="Pfam" id="PF00248"/>
    </source>
</evidence>
<gene>
    <name evidence="2" type="ORF">CH379_016625</name>
    <name evidence="3" type="ORF">CH379_03195</name>
</gene>
<dbReference type="GO" id="GO:0005829">
    <property type="term" value="C:cytosol"/>
    <property type="evidence" value="ECO:0007669"/>
    <property type="project" value="TreeGrafter"/>
</dbReference>
<evidence type="ECO:0000313" key="3">
    <source>
        <dbReference type="EMBL" id="PJZ94324.1"/>
    </source>
</evidence>
<dbReference type="InterPro" id="IPR023210">
    <property type="entry name" value="NADP_OxRdtase_dom"/>
</dbReference>
<protein>
    <submittedName>
        <fullName evidence="2">Aldo/keto reductase</fullName>
    </submittedName>
    <submittedName>
        <fullName evidence="3">Oxidoreductase</fullName>
    </submittedName>
</protein>
<dbReference type="SUPFAM" id="SSF51430">
    <property type="entry name" value="NAD(P)-linked oxidoreductase"/>
    <property type="match status" value="1"/>
</dbReference>
<reference evidence="2" key="3">
    <citation type="submission" date="2023-10" db="EMBL/GenBank/DDBJ databases">
        <authorList>
            <person name="Picardeau M."/>
            <person name="Thibeaux R."/>
        </authorList>
    </citation>
    <scope>NUCLEOTIDE SEQUENCE</scope>
    <source>
        <strain evidence="2">ATI7-C-A5</strain>
    </source>
</reference>
<dbReference type="PANTHER" id="PTHR43364:SF1">
    <property type="entry name" value="OXIDOREDUCTASE YDHF"/>
    <property type="match status" value="1"/>
</dbReference>
<dbReference type="EMBL" id="NPEF01000019">
    <property type="protein sequence ID" value="PJZ94324.1"/>
    <property type="molecule type" value="Genomic_DNA"/>
</dbReference>
<dbReference type="EMBL" id="NPEF02000021">
    <property type="protein sequence ID" value="MDV6237259.1"/>
    <property type="molecule type" value="Genomic_DNA"/>
</dbReference>
<name>A0A2N0BCS6_9LEPT</name>
<dbReference type="RefSeq" id="WP_100764619.1">
    <property type="nucleotide sequence ID" value="NZ_NPEF02000021.1"/>
</dbReference>
<dbReference type="PANTHER" id="PTHR43364">
    <property type="entry name" value="NADH-SPECIFIC METHYLGLYOXAL REDUCTASE-RELATED"/>
    <property type="match status" value="1"/>
</dbReference>
<feature type="domain" description="NADP-dependent oxidoreductase" evidence="1">
    <location>
        <begin position="18"/>
        <end position="298"/>
    </location>
</feature>
<dbReference type="CDD" id="cd19092">
    <property type="entry name" value="AKR_BsYcsN_EcYdhF-like"/>
    <property type="match status" value="1"/>
</dbReference>
<dbReference type="Proteomes" id="UP000232122">
    <property type="component" value="Unassembled WGS sequence"/>
</dbReference>
<evidence type="ECO:0000313" key="2">
    <source>
        <dbReference type="EMBL" id="MDV6237259.1"/>
    </source>
</evidence>
<sequence length="305" mass="33700">MTSVPSISLSQNGPSLSRLVYGCWRLHEDPVGVSPQRILEKIETCLELGIHSFDHADLYGEYSNERKFGETIRSKPSLRDSITIVTKCGIQLPGANRPGIRTKHYDTSRAHIVASAENSLKNLNIQKIDLLLIHRPDPLSDPDEIASAFAKLREEGKVLHFGTSNFSGSQFRLLQSRLDFPLSTNQIQFNPLYLDPLSDGTLDQALELRVKPMVWSPTAGGKIFNPREKNGIALLKTLIDLAGKKGKNPDQILYAWFLKHPSGLVPVLGTNDPGRIRSAAGAFDVSLTREEWFEIREAGAGGPVP</sequence>
<reference evidence="2 4" key="2">
    <citation type="journal article" date="2018" name="Microb. Genom.">
        <title>Deciphering the unexplored Leptospira diversity from soils uncovers genomic evolution to virulence.</title>
        <authorList>
            <person name="Thibeaux R."/>
            <person name="Iraola G."/>
            <person name="Ferres I."/>
            <person name="Bierque E."/>
            <person name="Girault D."/>
            <person name="Soupe-Gilbert M.E."/>
            <person name="Picardeau M."/>
            <person name="Goarant C."/>
        </authorList>
    </citation>
    <scope>NUCLEOTIDE SEQUENCE [LARGE SCALE GENOMIC DNA]</scope>
    <source>
        <strain evidence="2 4">ATI7-C-A5</strain>
    </source>
</reference>